<keyword evidence="3 4" id="KW-0732">Signal</keyword>
<dbReference type="PANTHER" id="PTHR30085:SF7">
    <property type="entry name" value="AMINO-ACID ABC TRANSPORTER-BINDING PROTEIN YHDW-RELATED"/>
    <property type="match status" value="1"/>
</dbReference>
<feature type="signal peptide" evidence="4">
    <location>
        <begin position="1"/>
        <end position="27"/>
    </location>
</feature>
<name>A0ABT7XLE0_9NEIS</name>
<comment type="caution">
    <text evidence="6">The sequence shown here is derived from an EMBL/GenBank/DDBJ whole genome shotgun (WGS) entry which is preliminary data.</text>
</comment>
<feature type="domain" description="Solute-binding protein family 3/N-terminal" evidence="5">
    <location>
        <begin position="41"/>
        <end position="271"/>
    </location>
</feature>
<evidence type="ECO:0000259" key="5">
    <source>
        <dbReference type="SMART" id="SM00062"/>
    </source>
</evidence>
<evidence type="ECO:0000256" key="2">
    <source>
        <dbReference type="ARBA" id="ARBA00022448"/>
    </source>
</evidence>
<evidence type="ECO:0000256" key="1">
    <source>
        <dbReference type="ARBA" id="ARBA00010333"/>
    </source>
</evidence>
<dbReference type="InterPro" id="IPR001638">
    <property type="entry name" value="Solute-binding_3/MltF_N"/>
</dbReference>
<accession>A0ABT7XLE0</accession>
<dbReference type="Pfam" id="PF00497">
    <property type="entry name" value="SBP_bac_3"/>
    <property type="match status" value="1"/>
</dbReference>
<keyword evidence="7" id="KW-1185">Reference proteome</keyword>
<sequence>MASRGRIVWRVLLTSLLLIGAAGRAQAADSETLAQARARGVLRCGVSEGITGFSARDLSGRWQGIDADFCRAVAAAALGSPERVTFVPLRASERFPALENHMVDLLARNTSWTLLRESTLGVQFVGVLFYDGQAFMVRAGSTPRMMADLKDATVCVQKGTSSQDHLLVYSAEKRLNLRPLVFDSAAAVNAAFFSGRCRAWTSDASQLAAARLRAPGGAQAWAILPERISKEALGPVVRGDDQNWLVLVRWVLFSLLNAEELSVTRANLAQRLKEAAVQQALVADGEVSRSLDVSPGWEVRAVQAVGNYGEMFDRNLGSRSPLQLERGLNRPWIQGGLMYAPSVR</sequence>
<dbReference type="PANTHER" id="PTHR30085">
    <property type="entry name" value="AMINO ACID ABC TRANSPORTER PERMEASE"/>
    <property type="match status" value="1"/>
</dbReference>
<evidence type="ECO:0000256" key="4">
    <source>
        <dbReference type="SAM" id="SignalP"/>
    </source>
</evidence>
<protein>
    <submittedName>
        <fullName evidence="6">Amino acid ABC transporter substrate-binding protein</fullName>
    </submittedName>
</protein>
<dbReference type="Gene3D" id="3.40.190.10">
    <property type="entry name" value="Periplasmic binding protein-like II"/>
    <property type="match status" value="2"/>
</dbReference>
<feature type="chain" id="PRO_5046313089" evidence="4">
    <location>
        <begin position="28"/>
        <end position="344"/>
    </location>
</feature>
<gene>
    <name evidence="6" type="ORF">QU481_06875</name>
</gene>
<organism evidence="6 7">
    <name type="scientific">Crenobacter oryzisoli</name>
    <dbReference type="NCBI Taxonomy" id="3056844"/>
    <lineage>
        <taxon>Bacteria</taxon>
        <taxon>Pseudomonadati</taxon>
        <taxon>Pseudomonadota</taxon>
        <taxon>Betaproteobacteria</taxon>
        <taxon>Neisseriales</taxon>
        <taxon>Neisseriaceae</taxon>
        <taxon>Crenobacter</taxon>
    </lineage>
</organism>
<evidence type="ECO:0000313" key="6">
    <source>
        <dbReference type="EMBL" id="MDN0074614.1"/>
    </source>
</evidence>
<keyword evidence="2" id="KW-0813">Transport</keyword>
<evidence type="ECO:0000256" key="3">
    <source>
        <dbReference type="ARBA" id="ARBA00022729"/>
    </source>
</evidence>
<dbReference type="RefSeq" id="WP_289829187.1">
    <property type="nucleotide sequence ID" value="NZ_JAUEDK010000008.1"/>
</dbReference>
<dbReference type="SMART" id="SM00062">
    <property type="entry name" value="PBPb"/>
    <property type="match status" value="1"/>
</dbReference>
<comment type="similarity">
    <text evidence="1">Belongs to the bacterial solute-binding protein 3 family.</text>
</comment>
<dbReference type="SUPFAM" id="SSF53850">
    <property type="entry name" value="Periplasmic binding protein-like II"/>
    <property type="match status" value="1"/>
</dbReference>
<dbReference type="InterPro" id="IPR051455">
    <property type="entry name" value="Bact_solute-bind_prot3"/>
</dbReference>
<proteinExistence type="inferred from homology"/>
<evidence type="ECO:0000313" key="7">
    <source>
        <dbReference type="Proteomes" id="UP001168540"/>
    </source>
</evidence>
<dbReference type="CDD" id="cd13692">
    <property type="entry name" value="PBP2_BztA"/>
    <property type="match status" value="1"/>
</dbReference>
<dbReference type="EMBL" id="JAUEDK010000008">
    <property type="protein sequence ID" value="MDN0074614.1"/>
    <property type="molecule type" value="Genomic_DNA"/>
</dbReference>
<dbReference type="Proteomes" id="UP001168540">
    <property type="component" value="Unassembled WGS sequence"/>
</dbReference>
<reference evidence="6" key="1">
    <citation type="submission" date="2023-06" db="EMBL/GenBank/DDBJ databases">
        <authorList>
            <person name="Zhang S."/>
        </authorList>
    </citation>
    <scope>NUCLEOTIDE SEQUENCE</scope>
    <source>
        <strain evidence="6">SG2303</strain>
    </source>
</reference>